<accession>A0A5J4RBU0</accession>
<dbReference type="Gene3D" id="2.60.120.260">
    <property type="entry name" value="Galactose-binding domain-like"/>
    <property type="match status" value="1"/>
</dbReference>
<dbReference type="PROSITE" id="PS51257">
    <property type="entry name" value="PROKAR_LIPOPROTEIN"/>
    <property type="match status" value="1"/>
</dbReference>
<protein>
    <recommendedName>
        <fullName evidence="1">F5/8 type C domain-containing protein</fullName>
    </recommendedName>
</protein>
<name>A0A5J4RBU0_9ZZZZ</name>
<evidence type="ECO:0000313" key="2">
    <source>
        <dbReference type="EMBL" id="KAA6331288.1"/>
    </source>
</evidence>
<sequence>MKKTSYILPLILSSFMIISCDNFMDIHKEYIKDGEIIYAPKVDSLSLVAGRERILFNFWLYNSPNVRTVDIYWDGRKDSMIIPVSPSSERDSLSVILKNLVERSYTFDVRTTDNYGHKSLWTTDFGSVYGATYESTLSQRRVRDLVLTDKSGTINWFAGGSGLVRVETRYRNKAGTTVVVHTQANENTTVCLDAAPNSTFEYRSLFIPEEHSIDTFALAWTTAEEPFPNTYRFDRSDWVVLSVSDETASDGGGKNTLIDDDLGTFWHSQWEGGEAPLPHWAIINLNSPKKFIRIETYRRSGNTNSKTIQYFVGDDPDPESSGWVQIAEGAFTSGDKVTIDIPASVATDKGRYLKIYLPDSNRTSLTSIAEIYLYGN</sequence>
<dbReference type="InterPro" id="IPR000421">
    <property type="entry name" value="FA58C"/>
</dbReference>
<gene>
    <name evidence="2" type="ORF">EZS27_020084</name>
</gene>
<dbReference type="Pfam" id="PF16389">
    <property type="entry name" value="DUF4998"/>
    <property type="match status" value="1"/>
</dbReference>
<organism evidence="2">
    <name type="scientific">termite gut metagenome</name>
    <dbReference type="NCBI Taxonomy" id="433724"/>
    <lineage>
        <taxon>unclassified sequences</taxon>
        <taxon>metagenomes</taxon>
        <taxon>organismal metagenomes</taxon>
    </lineage>
</organism>
<reference evidence="2" key="1">
    <citation type="submission" date="2019-03" db="EMBL/GenBank/DDBJ databases">
        <title>Single cell metagenomics reveals metabolic interactions within the superorganism composed of flagellate Streblomastix strix and complex community of Bacteroidetes bacteria on its surface.</title>
        <authorList>
            <person name="Treitli S.C."/>
            <person name="Kolisko M."/>
            <person name="Husnik F."/>
            <person name="Keeling P."/>
            <person name="Hampl V."/>
        </authorList>
    </citation>
    <scope>NUCLEOTIDE SEQUENCE</scope>
    <source>
        <strain evidence="2">STM</strain>
    </source>
</reference>
<proteinExistence type="predicted"/>
<dbReference type="Pfam" id="PF00754">
    <property type="entry name" value="F5_F8_type_C"/>
    <property type="match status" value="1"/>
</dbReference>
<comment type="caution">
    <text evidence="2">The sequence shown here is derived from an EMBL/GenBank/DDBJ whole genome shotgun (WGS) entry which is preliminary data.</text>
</comment>
<dbReference type="InterPro" id="IPR008979">
    <property type="entry name" value="Galactose-bd-like_sf"/>
</dbReference>
<dbReference type="EMBL" id="SNRY01001390">
    <property type="protein sequence ID" value="KAA6331288.1"/>
    <property type="molecule type" value="Genomic_DNA"/>
</dbReference>
<feature type="domain" description="F5/8 type C" evidence="1">
    <location>
        <begin position="223"/>
        <end position="376"/>
    </location>
</feature>
<evidence type="ECO:0000259" key="1">
    <source>
        <dbReference type="PROSITE" id="PS50022"/>
    </source>
</evidence>
<dbReference type="AlphaFoldDB" id="A0A5J4RBU0"/>
<dbReference type="PROSITE" id="PS50022">
    <property type="entry name" value="FA58C_3"/>
    <property type="match status" value="1"/>
</dbReference>
<dbReference type="SUPFAM" id="SSF49785">
    <property type="entry name" value="Galactose-binding domain-like"/>
    <property type="match status" value="1"/>
</dbReference>